<evidence type="ECO:0000256" key="2">
    <source>
        <dbReference type="ARBA" id="ARBA00010441"/>
    </source>
</evidence>
<evidence type="ECO:0000256" key="4">
    <source>
        <dbReference type="ARBA" id="ARBA00022692"/>
    </source>
</evidence>
<evidence type="ECO:0000256" key="5">
    <source>
        <dbReference type="ARBA" id="ARBA00022989"/>
    </source>
</evidence>
<dbReference type="AlphaFoldDB" id="A0A9D4P7L3"/>
<keyword evidence="4 17" id="KW-0812">Transmembrane</keyword>
<comment type="catalytic activity">
    <reaction evidence="14">
        <text>CDP-choline + a 1,2-diacyl-sn-glycerol = a 1,2-diacyl-sn-glycero-3-phosphocholine + CMP + H(+)</text>
        <dbReference type="Rhea" id="RHEA:32939"/>
        <dbReference type="ChEBI" id="CHEBI:15378"/>
        <dbReference type="ChEBI" id="CHEBI:17815"/>
        <dbReference type="ChEBI" id="CHEBI:57643"/>
        <dbReference type="ChEBI" id="CHEBI:58779"/>
        <dbReference type="ChEBI" id="CHEBI:60377"/>
        <dbReference type="EC" id="2.7.8.2"/>
    </reaction>
    <physiologicalReaction direction="left-to-right" evidence="14">
        <dbReference type="Rhea" id="RHEA:32940"/>
    </physiologicalReaction>
</comment>
<name>A0A9D4P7L3_DERFA</name>
<dbReference type="InterPro" id="IPR048254">
    <property type="entry name" value="CDP_ALCOHOL_P_TRANSF_CS"/>
</dbReference>
<dbReference type="EMBL" id="SDOV01000001">
    <property type="protein sequence ID" value="KAH7645794.1"/>
    <property type="molecule type" value="Genomic_DNA"/>
</dbReference>
<feature type="transmembrane region" description="Helical" evidence="17">
    <location>
        <begin position="159"/>
        <end position="182"/>
    </location>
</feature>
<reference evidence="18" key="1">
    <citation type="submission" date="2020-06" db="EMBL/GenBank/DDBJ databases">
        <authorList>
            <person name="Ji K."/>
            <person name="Li J."/>
        </authorList>
    </citation>
    <scope>NUCLEOTIDE SEQUENCE</scope>
    <source>
        <strain evidence="18">JKM2019</strain>
        <tissue evidence="18">Whole body</tissue>
    </source>
</reference>
<keyword evidence="3 15" id="KW-0808">Transferase</keyword>
<keyword evidence="5 17" id="KW-1133">Transmembrane helix</keyword>
<accession>A0A9D4P7L3</accession>
<evidence type="ECO:0000256" key="13">
    <source>
        <dbReference type="ARBA" id="ARBA00038987"/>
    </source>
</evidence>
<dbReference type="PANTHER" id="PTHR10414:SF37">
    <property type="entry name" value="BB IN A BOXCAR, ISOFORM C"/>
    <property type="match status" value="1"/>
</dbReference>
<dbReference type="GO" id="GO:0004142">
    <property type="term" value="F:diacylglycerol cholinephosphotransferase activity"/>
    <property type="evidence" value="ECO:0007669"/>
    <property type="project" value="UniProtKB-EC"/>
</dbReference>
<keyword evidence="7" id="KW-0594">Phospholipid biosynthesis</keyword>
<keyword evidence="7" id="KW-0443">Lipid metabolism</keyword>
<comment type="pathway">
    <text evidence="12">Phospholipid metabolism; phosphatidylcholine biosynthesis; phosphatidylcholine from phosphocholine: step 2/2.</text>
</comment>
<dbReference type="FunFam" id="1.20.120.1760:FF:000002">
    <property type="entry name" value="Choline/ethanolamine phosphotransferase 1"/>
    <property type="match status" value="1"/>
</dbReference>
<feature type="transmembrane region" description="Helical" evidence="17">
    <location>
        <begin position="220"/>
        <end position="239"/>
    </location>
</feature>
<keyword evidence="7" id="KW-0444">Lipid biosynthesis</keyword>
<evidence type="ECO:0000256" key="15">
    <source>
        <dbReference type="RuleBase" id="RU003750"/>
    </source>
</evidence>
<dbReference type="GO" id="GO:0005794">
    <property type="term" value="C:Golgi apparatus"/>
    <property type="evidence" value="ECO:0007669"/>
    <property type="project" value="TreeGrafter"/>
</dbReference>
<evidence type="ECO:0000313" key="18">
    <source>
        <dbReference type="EMBL" id="KAH7645794.1"/>
    </source>
</evidence>
<dbReference type="PROSITE" id="PS00379">
    <property type="entry name" value="CDP_ALCOHOL_P_TRANSF"/>
    <property type="match status" value="1"/>
</dbReference>
<gene>
    <name evidence="18" type="ORF">HUG17_1332</name>
</gene>
<proteinExistence type="inferred from homology"/>
<comment type="catalytic activity">
    <reaction evidence="10">
        <text>1,2-dioctanoyl-sn-glycerol + CDP-choline = 1,2-dioctanoyl-sn-glycero-3-phosphocholine + CMP + H(+)</text>
        <dbReference type="Rhea" id="RHEA:54232"/>
        <dbReference type="ChEBI" id="CHEBI:15378"/>
        <dbReference type="ChEBI" id="CHEBI:58779"/>
        <dbReference type="ChEBI" id="CHEBI:60377"/>
        <dbReference type="ChEBI" id="CHEBI:76979"/>
        <dbReference type="ChEBI" id="CHEBI:78228"/>
    </reaction>
    <physiologicalReaction direction="left-to-right" evidence="10">
        <dbReference type="Rhea" id="RHEA:54233"/>
    </physiologicalReaction>
</comment>
<protein>
    <recommendedName>
        <fullName evidence="13">diacylglycerol cholinephosphotransferase</fullName>
        <ecNumber evidence="13">2.7.8.2</ecNumber>
    </recommendedName>
</protein>
<keyword evidence="8" id="KW-1208">Phospholipid metabolism</keyword>
<feature type="transmembrane region" description="Helical" evidence="17">
    <location>
        <begin position="349"/>
        <end position="368"/>
    </location>
</feature>
<comment type="caution">
    <text evidence="18">The sequence shown here is derived from an EMBL/GenBank/DDBJ whole genome shotgun (WGS) entry which is preliminary data.</text>
</comment>
<evidence type="ECO:0000256" key="8">
    <source>
        <dbReference type="ARBA" id="ARBA00023264"/>
    </source>
</evidence>
<dbReference type="Proteomes" id="UP000828236">
    <property type="component" value="Unassembled WGS sequence"/>
</dbReference>
<feature type="transmembrane region" description="Helical" evidence="17">
    <location>
        <begin position="92"/>
        <end position="110"/>
    </location>
</feature>
<dbReference type="Pfam" id="PF01066">
    <property type="entry name" value="CDP-OH_P_transf"/>
    <property type="match status" value="1"/>
</dbReference>
<evidence type="ECO:0000256" key="9">
    <source>
        <dbReference type="ARBA" id="ARBA00036100"/>
    </source>
</evidence>
<feature type="transmembrane region" description="Helical" evidence="17">
    <location>
        <begin position="194"/>
        <end position="214"/>
    </location>
</feature>
<dbReference type="EC" id="2.7.8.2" evidence="13"/>
<comment type="catalytic activity">
    <reaction evidence="9">
        <text>1-hexadecanoyl-2-(4Z,7Z,10Z,13Z,16Z,19Z-docosahexaenoyl)-sn-glycerol + CDP-choline = 1-hexadecanoyl-2-(4Z,7Z,10Z,13Z,16Z,19Z-docosahexaenoyl)-sn-glycero-3-phosphocholine + CMP + H(+)</text>
        <dbReference type="Rhea" id="RHEA:54332"/>
        <dbReference type="ChEBI" id="CHEBI:15378"/>
        <dbReference type="ChEBI" id="CHEBI:58779"/>
        <dbReference type="ChEBI" id="CHEBI:60377"/>
        <dbReference type="ChEBI" id="CHEBI:74963"/>
        <dbReference type="ChEBI" id="CHEBI:82949"/>
    </reaction>
    <physiologicalReaction direction="left-to-right" evidence="9">
        <dbReference type="Rhea" id="RHEA:54333"/>
    </physiologicalReaction>
</comment>
<sequence>MAGRFNSLLNAASSVVCEKLNDAKLKRLADHKYSASGSTMLDFIMQKFWRWCIDNWIPEWWAPNAMTLVGLIVNVFTCSLMVYYSPDAKQDIPSYVLILAAIGLFIYQTLDACDGKQARRTKTSSSLGELFDHGCDAISTIFVSLSVCLSVQLGEYPNWMVVLCGGATSLFYIAHWQAYVSGTLKFGFFDVTEAQFTIIIIHLTSAIFGLSFWSNKIFGIELKIMAMIGVIGNECYLLFRDLKSILSGGAGKNGSTIAGTSILSPIIPLMLVYSFTLIIYSKSMSNAFVNYVAIYIITFGFVCAKITCKLVVAHMSKSEMSKMDTIFIGPLILFFNQYFNFYFDELTMLWIAFAYILLDFICFSYSTCRQLANHLRIYILTIRSVPNEMSSNNISSSSASTTTTTNGRHYGTRQHHSSRSSYSLLDDDDDNEKLAVQTETESLLQNSSTGSNHQTIQVPTTATTINLQHSSFKDTKEQMVKIDL</sequence>
<evidence type="ECO:0000256" key="7">
    <source>
        <dbReference type="ARBA" id="ARBA00023209"/>
    </source>
</evidence>
<reference evidence="18" key="2">
    <citation type="journal article" date="2021" name="World Allergy Organ. J.">
        <title>Chromosome-level assembly of Dermatophagoides farinae genome and transcriptome reveals two novel allergens Der f 37 and Der f 39.</title>
        <authorList>
            <person name="Chen J."/>
            <person name="Cai Z."/>
            <person name="Fan D."/>
            <person name="Hu J."/>
            <person name="Hou Y."/>
            <person name="He Y."/>
            <person name="Zhang Z."/>
            <person name="Zhao Z."/>
            <person name="Gao P."/>
            <person name="Hu W."/>
            <person name="Sun J."/>
            <person name="Li J."/>
            <person name="Ji K."/>
        </authorList>
    </citation>
    <scope>NUCLEOTIDE SEQUENCE</scope>
    <source>
        <strain evidence="18">JKM2019</strain>
    </source>
</reference>
<dbReference type="GO" id="GO:0005789">
    <property type="term" value="C:endoplasmic reticulum membrane"/>
    <property type="evidence" value="ECO:0007669"/>
    <property type="project" value="TreeGrafter"/>
</dbReference>
<feature type="region of interest" description="Disordered" evidence="16">
    <location>
        <begin position="391"/>
        <end position="426"/>
    </location>
</feature>
<dbReference type="InterPro" id="IPR043130">
    <property type="entry name" value="CDP-OH_PTrfase_TM_dom"/>
</dbReference>
<dbReference type="GO" id="GO:0006646">
    <property type="term" value="P:phosphatidylethanolamine biosynthetic process"/>
    <property type="evidence" value="ECO:0007669"/>
    <property type="project" value="TreeGrafter"/>
</dbReference>
<evidence type="ECO:0000256" key="1">
    <source>
        <dbReference type="ARBA" id="ARBA00004141"/>
    </source>
</evidence>
<feature type="transmembrane region" description="Helical" evidence="17">
    <location>
        <begin position="292"/>
        <end position="313"/>
    </location>
</feature>
<organism evidence="18">
    <name type="scientific">Dermatophagoides farinae</name>
    <name type="common">American house dust mite</name>
    <dbReference type="NCBI Taxonomy" id="6954"/>
    <lineage>
        <taxon>Eukaryota</taxon>
        <taxon>Metazoa</taxon>
        <taxon>Ecdysozoa</taxon>
        <taxon>Arthropoda</taxon>
        <taxon>Chelicerata</taxon>
        <taxon>Arachnida</taxon>
        <taxon>Acari</taxon>
        <taxon>Acariformes</taxon>
        <taxon>Sarcoptiformes</taxon>
        <taxon>Astigmata</taxon>
        <taxon>Psoroptidia</taxon>
        <taxon>Analgoidea</taxon>
        <taxon>Pyroglyphidae</taxon>
        <taxon>Dermatophagoidinae</taxon>
        <taxon>Dermatophagoides</taxon>
    </lineage>
</organism>
<dbReference type="InterPro" id="IPR000462">
    <property type="entry name" value="CDP-OH_P_trans"/>
</dbReference>
<dbReference type="InterPro" id="IPR014472">
    <property type="entry name" value="CHOPT"/>
</dbReference>
<dbReference type="PANTHER" id="PTHR10414">
    <property type="entry name" value="ETHANOLAMINEPHOSPHOTRANSFERASE"/>
    <property type="match status" value="1"/>
</dbReference>
<evidence type="ECO:0000256" key="6">
    <source>
        <dbReference type="ARBA" id="ARBA00023136"/>
    </source>
</evidence>
<feature type="compositionally biased region" description="Low complexity" evidence="16">
    <location>
        <begin position="391"/>
        <end position="405"/>
    </location>
</feature>
<comment type="catalytic activity">
    <reaction evidence="11">
        <text>1-hexadecanoyl-2-(9Z-octadecenoyl)-sn-glycerol + CDP-choline = 1-hexadecanoyl-2-(9Z-octadecenoyl)-sn-glycero-3-phosphocholine + CMP + H(+)</text>
        <dbReference type="Rhea" id="RHEA:54244"/>
        <dbReference type="ChEBI" id="CHEBI:15378"/>
        <dbReference type="ChEBI" id="CHEBI:58779"/>
        <dbReference type="ChEBI" id="CHEBI:60377"/>
        <dbReference type="ChEBI" id="CHEBI:73001"/>
        <dbReference type="ChEBI" id="CHEBI:75466"/>
    </reaction>
    <physiologicalReaction direction="left-to-right" evidence="11">
        <dbReference type="Rhea" id="RHEA:54245"/>
    </physiologicalReaction>
</comment>
<evidence type="ECO:0000256" key="11">
    <source>
        <dbReference type="ARBA" id="ARBA00036890"/>
    </source>
</evidence>
<evidence type="ECO:0000256" key="16">
    <source>
        <dbReference type="SAM" id="MobiDB-lite"/>
    </source>
</evidence>
<evidence type="ECO:0000256" key="14">
    <source>
        <dbReference type="ARBA" id="ARBA00048570"/>
    </source>
</evidence>
<feature type="transmembrane region" description="Helical" evidence="17">
    <location>
        <begin position="260"/>
        <end position="280"/>
    </location>
</feature>
<comment type="subcellular location">
    <subcellularLocation>
        <location evidence="1">Membrane</location>
        <topology evidence="1">Multi-pass membrane protein</topology>
    </subcellularLocation>
</comment>
<evidence type="ECO:0000256" key="12">
    <source>
        <dbReference type="ARBA" id="ARBA00037890"/>
    </source>
</evidence>
<evidence type="ECO:0000256" key="3">
    <source>
        <dbReference type="ARBA" id="ARBA00022679"/>
    </source>
</evidence>
<dbReference type="GO" id="GO:0004307">
    <property type="term" value="F:ethanolaminephosphotransferase activity"/>
    <property type="evidence" value="ECO:0007669"/>
    <property type="project" value="TreeGrafter"/>
</dbReference>
<feature type="transmembrane region" description="Helical" evidence="17">
    <location>
        <begin position="65"/>
        <end position="86"/>
    </location>
</feature>
<dbReference type="Gene3D" id="1.20.120.1760">
    <property type="match status" value="1"/>
</dbReference>
<evidence type="ECO:0000256" key="10">
    <source>
        <dbReference type="ARBA" id="ARBA00036651"/>
    </source>
</evidence>
<comment type="similarity">
    <text evidence="2 15">Belongs to the CDP-alcohol phosphatidyltransferase class-I family.</text>
</comment>
<keyword evidence="6 17" id="KW-0472">Membrane</keyword>
<evidence type="ECO:0000256" key="17">
    <source>
        <dbReference type="SAM" id="Phobius"/>
    </source>
</evidence>